<comment type="caution">
    <text evidence="4">The sequence shown here is derived from an EMBL/GenBank/DDBJ whole genome shotgun (WGS) entry which is preliminary data.</text>
</comment>
<keyword evidence="5" id="KW-1185">Reference proteome</keyword>
<dbReference type="AlphaFoldDB" id="A0A369TBU8"/>
<gene>
    <name evidence="4" type="primary">dprA</name>
    <name evidence="4" type="ORF">DRB17_06215</name>
</gene>
<dbReference type="Pfam" id="PF02481">
    <property type="entry name" value="DNA_processg_A"/>
    <property type="match status" value="1"/>
</dbReference>
<dbReference type="PANTHER" id="PTHR43022">
    <property type="entry name" value="PROTEIN SMF"/>
    <property type="match status" value="1"/>
</dbReference>
<dbReference type="Gene3D" id="3.40.50.450">
    <property type="match status" value="1"/>
</dbReference>
<dbReference type="Pfam" id="PF21102">
    <property type="entry name" value="DprA_N"/>
    <property type="match status" value="1"/>
</dbReference>
<dbReference type="InterPro" id="IPR041614">
    <property type="entry name" value="DprA_WH"/>
</dbReference>
<evidence type="ECO:0000313" key="5">
    <source>
        <dbReference type="Proteomes" id="UP000253941"/>
    </source>
</evidence>
<comment type="similarity">
    <text evidence="1">Belongs to the DprA/Smf family.</text>
</comment>
<dbReference type="RefSeq" id="WP_114581325.1">
    <property type="nucleotide sequence ID" value="NZ_QPMH01000004.1"/>
</dbReference>
<dbReference type="GO" id="GO:0009294">
    <property type="term" value="P:DNA-mediated transformation"/>
    <property type="evidence" value="ECO:0007669"/>
    <property type="project" value="InterPro"/>
</dbReference>
<reference evidence="4 5" key="1">
    <citation type="submission" date="2018-07" db="EMBL/GenBank/DDBJ databases">
        <title>Venubactetium sediminum gen. nov., sp. nov., isolated from a marine solar saltern.</title>
        <authorList>
            <person name="Wang S."/>
        </authorList>
    </citation>
    <scope>NUCLEOTIDE SEQUENCE [LARGE SCALE GENOMIC DNA]</scope>
    <source>
        <strain evidence="4 5">WD2A32</strain>
    </source>
</reference>
<sequence>MSNRIRPSLSRAETIDWLRLLRTQNVGPVTFRQLIGRFGTADAALDALPELARRGGRRGNIRICSRAAAERELRRLQDLGADILAIGTEGYPPRLAAIDDAPPLLFIRGHAQLLERPAVAIVGARNASANGRRMARELAHKLSEQGLTVTSGLARGIDAAAHAGSLNHGTCAVMAGGIDVVYPPEHQPLYDSIIEQGIAVSETAAGTEPQARHFPRRNRLISGLVVGVVVVEAALRSGSLITARLASEQGREVLAVPGSPQDPRSAGCNHLLKQGAAIVESAVDVLDALGPQLRADPAEPAGLEFGMSGVALEDLDENELARARAEVQELLAFTPVPVDEVIRECQLSPSVVTTVLLELELAGRCERHPGNRVALLQEDRLEAS</sequence>
<evidence type="ECO:0000313" key="4">
    <source>
        <dbReference type="EMBL" id="RDD62750.1"/>
    </source>
</evidence>
<name>A0A369TBU8_9PROT</name>
<dbReference type="Proteomes" id="UP000253941">
    <property type="component" value="Unassembled WGS sequence"/>
</dbReference>
<dbReference type="SUPFAM" id="SSF102405">
    <property type="entry name" value="MCP/YpsA-like"/>
    <property type="match status" value="1"/>
</dbReference>
<proteinExistence type="inferred from homology"/>
<dbReference type="PANTHER" id="PTHR43022:SF1">
    <property type="entry name" value="PROTEIN SMF"/>
    <property type="match status" value="1"/>
</dbReference>
<evidence type="ECO:0000259" key="2">
    <source>
        <dbReference type="Pfam" id="PF02481"/>
    </source>
</evidence>
<evidence type="ECO:0000256" key="1">
    <source>
        <dbReference type="ARBA" id="ARBA00006525"/>
    </source>
</evidence>
<dbReference type="InterPro" id="IPR036388">
    <property type="entry name" value="WH-like_DNA-bd_sf"/>
</dbReference>
<dbReference type="Gene3D" id="1.10.10.10">
    <property type="entry name" value="Winged helix-like DNA-binding domain superfamily/Winged helix DNA-binding domain"/>
    <property type="match status" value="1"/>
</dbReference>
<dbReference type="Pfam" id="PF17782">
    <property type="entry name" value="WHD_DprA"/>
    <property type="match status" value="1"/>
</dbReference>
<dbReference type="NCBIfam" id="TIGR00732">
    <property type="entry name" value="dprA"/>
    <property type="match status" value="1"/>
</dbReference>
<feature type="domain" description="Smf/DprA SLOG" evidence="2">
    <location>
        <begin position="83"/>
        <end position="289"/>
    </location>
</feature>
<feature type="domain" description="DprA winged helix" evidence="3">
    <location>
        <begin position="317"/>
        <end position="371"/>
    </location>
</feature>
<dbReference type="EMBL" id="QPMH01000004">
    <property type="protein sequence ID" value="RDD62750.1"/>
    <property type="molecule type" value="Genomic_DNA"/>
</dbReference>
<organism evidence="4 5">
    <name type="scientific">Ferruginivarius sediminum</name>
    <dbReference type="NCBI Taxonomy" id="2661937"/>
    <lineage>
        <taxon>Bacteria</taxon>
        <taxon>Pseudomonadati</taxon>
        <taxon>Pseudomonadota</taxon>
        <taxon>Alphaproteobacteria</taxon>
        <taxon>Rhodospirillales</taxon>
        <taxon>Rhodospirillaceae</taxon>
        <taxon>Ferruginivarius</taxon>
    </lineage>
</organism>
<accession>A0A369TBU8</accession>
<dbReference type="InterPro" id="IPR057666">
    <property type="entry name" value="DrpA_SLOG"/>
</dbReference>
<evidence type="ECO:0000259" key="3">
    <source>
        <dbReference type="Pfam" id="PF17782"/>
    </source>
</evidence>
<protein>
    <submittedName>
        <fullName evidence="4">DNA-protecting protein DprA</fullName>
    </submittedName>
</protein>
<dbReference type="InterPro" id="IPR003488">
    <property type="entry name" value="DprA"/>
</dbReference>